<evidence type="ECO:0000256" key="4">
    <source>
        <dbReference type="SAM" id="MobiDB-lite"/>
    </source>
</evidence>
<proteinExistence type="inferred from homology"/>
<protein>
    <submittedName>
        <fullName evidence="5">Extracellular solute-binding protein</fullName>
    </submittedName>
</protein>
<keyword evidence="2" id="KW-0813">Transport</keyword>
<feature type="region of interest" description="Disordered" evidence="4">
    <location>
        <begin position="1"/>
        <end position="25"/>
    </location>
</feature>
<evidence type="ECO:0000313" key="5">
    <source>
        <dbReference type="EMBL" id="XDV71787.1"/>
    </source>
</evidence>
<organism evidence="5">
    <name type="scientific">Paenarthrobacter sp. AMU7</name>
    <dbReference type="NCBI Taxonomy" id="3162492"/>
    <lineage>
        <taxon>Bacteria</taxon>
        <taxon>Bacillati</taxon>
        <taxon>Actinomycetota</taxon>
        <taxon>Actinomycetes</taxon>
        <taxon>Micrococcales</taxon>
        <taxon>Micrococcaceae</taxon>
        <taxon>Paenarthrobacter</taxon>
    </lineage>
</organism>
<dbReference type="GO" id="GO:0015768">
    <property type="term" value="P:maltose transport"/>
    <property type="evidence" value="ECO:0007669"/>
    <property type="project" value="TreeGrafter"/>
</dbReference>
<dbReference type="SUPFAM" id="SSF53850">
    <property type="entry name" value="Periplasmic binding protein-like II"/>
    <property type="match status" value="1"/>
</dbReference>
<sequence>MYEPRSLKSLLRPNQEQSPKQGLYAGSSGISRRAVLRTAAAASGIFAAGALTGCAGPSSGTPIQSWDLFSGADGVKMRAMIGAVSTAKGIDVRPVTLAWGSPYYTKLAMAASSGKAPNTAIMHLSRLAGFAPERLLQPYDLELLAEYGLKPADFAPAVWERCFYNGKLFAVPMDTHPFILLYNKNLAVKAGIADSDGKLWEISSPQALMEAASRMAVATGKQGLSFGHVLDSAQSWRLFWGFYNQTGGGYTMTAGQPAQIDKAKATEVLTFLKELLDGKMAVNNQTYHGAIADFTTGATGMIFSGEWELPAFAKAVPNLGAVPMPTLFGTPASYTDSHVWVLPKQVHKDSEAYKASHQFVAGILKEGLNWAQAGHIPAFTPIQATDEYRALVPQVDYAAAGETPAFDPAVWFAGAGTDFQNQLSQTLSAALQGTVTVKDAVDSMMEHVQTMLSAPNPT</sequence>
<dbReference type="PANTHER" id="PTHR30061:SF50">
    <property type="entry name" value="MALTOSE_MALTODEXTRIN-BINDING PERIPLASMIC PROTEIN"/>
    <property type="match status" value="1"/>
</dbReference>
<evidence type="ECO:0000256" key="2">
    <source>
        <dbReference type="ARBA" id="ARBA00022448"/>
    </source>
</evidence>
<evidence type="ECO:0000256" key="3">
    <source>
        <dbReference type="ARBA" id="ARBA00022729"/>
    </source>
</evidence>
<dbReference type="GO" id="GO:1901982">
    <property type="term" value="F:maltose binding"/>
    <property type="evidence" value="ECO:0007669"/>
    <property type="project" value="TreeGrafter"/>
</dbReference>
<keyword evidence="3" id="KW-0732">Signal</keyword>
<dbReference type="InterPro" id="IPR006059">
    <property type="entry name" value="SBP"/>
</dbReference>
<dbReference type="Gene3D" id="3.40.190.10">
    <property type="entry name" value="Periplasmic binding protein-like II"/>
    <property type="match status" value="1"/>
</dbReference>
<name>A0AB39YS47_9MICC</name>
<dbReference type="PROSITE" id="PS51318">
    <property type="entry name" value="TAT"/>
    <property type="match status" value="1"/>
</dbReference>
<gene>
    <name evidence="5" type="ORF">ABQM86_00920</name>
</gene>
<accession>A0AB39YS47</accession>
<dbReference type="GO" id="GO:0055052">
    <property type="term" value="C:ATP-binding cassette (ABC) transporter complex, substrate-binding subunit-containing"/>
    <property type="evidence" value="ECO:0007669"/>
    <property type="project" value="TreeGrafter"/>
</dbReference>
<dbReference type="EMBL" id="CP165735">
    <property type="protein sequence ID" value="XDV71787.1"/>
    <property type="molecule type" value="Genomic_DNA"/>
</dbReference>
<reference evidence="5" key="1">
    <citation type="submission" date="2024-07" db="EMBL/GenBank/DDBJ databases">
        <authorList>
            <person name="Li J."/>
            <person name="Wei H."/>
            <person name="Ma J."/>
        </authorList>
    </citation>
    <scope>NUCLEOTIDE SEQUENCE</scope>
    <source>
        <strain evidence="5">AMU7</strain>
    </source>
</reference>
<dbReference type="RefSeq" id="WP_369745723.1">
    <property type="nucleotide sequence ID" value="NZ_CP165735.1"/>
</dbReference>
<comment type="similarity">
    <text evidence="1">Belongs to the bacterial solute-binding protein 1 family.</text>
</comment>
<dbReference type="AlphaFoldDB" id="A0AB39YS47"/>
<evidence type="ECO:0000256" key="1">
    <source>
        <dbReference type="ARBA" id="ARBA00008520"/>
    </source>
</evidence>
<dbReference type="PANTHER" id="PTHR30061">
    <property type="entry name" value="MALTOSE-BINDING PERIPLASMIC PROTEIN"/>
    <property type="match status" value="1"/>
</dbReference>
<dbReference type="InterPro" id="IPR006311">
    <property type="entry name" value="TAT_signal"/>
</dbReference>
<dbReference type="GO" id="GO:0042956">
    <property type="term" value="P:maltodextrin transmembrane transport"/>
    <property type="evidence" value="ECO:0007669"/>
    <property type="project" value="TreeGrafter"/>
</dbReference>
<dbReference type="Pfam" id="PF13416">
    <property type="entry name" value="SBP_bac_8"/>
    <property type="match status" value="1"/>
</dbReference>